<reference evidence="1" key="1">
    <citation type="submission" date="2020-08" db="EMBL/GenBank/DDBJ databases">
        <title>Bridging the membrane lipid divide: bacteria of the FCB group superphylum have the potential to synthesize archaeal ether lipids.</title>
        <authorList>
            <person name="Villanueva L."/>
            <person name="von Meijenfeldt F.A.B."/>
            <person name="Westbye A.B."/>
            <person name="Yadav S."/>
            <person name="Hopmans E.C."/>
            <person name="Dutilh B.E."/>
            <person name="Sinninghe Damste J.S."/>
        </authorList>
    </citation>
    <scope>NUCLEOTIDE SEQUENCE</scope>
    <source>
        <strain evidence="1">NIOZ-UU157</strain>
    </source>
</reference>
<proteinExistence type="predicted"/>
<sequence>MALDNKKYEKFYSTSGGGADKAETATLTKAERDWDFERATGCEFYLSHPDFAPLIFQLQQMQDEITALRTEISANKDKVTFPGFGTSSSTALAGDTTVISSGQASAITANTAKVSLVGGTGTALSFGEMITALPPKGSKPGTPTTYSIVMTAVKSGVSKSVTLTLT</sequence>
<protein>
    <submittedName>
        <fullName evidence="1">Uncharacterized protein</fullName>
    </submittedName>
</protein>
<accession>A0A7S9STS1</accession>
<name>A0A7S9STS1_9VIRU</name>
<organism evidence="1">
    <name type="scientific">Virus NIOZ-UU157</name>
    <dbReference type="NCBI Taxonomy" id="2763269"/>
    <lineage>
        <taxon>Viruses</taxon>
    </lineage>
</organism>
<evidence type="ECO:0000313" key="1">
    <source>
        <dbReference type="EMBL" id="QPI16290.1"/>
    </source>
</evidence>
<gene>
    <name evidence="1" type="ORF">NIOZUU157_00176</name>
</gene>
<dbReference type="EMBL" id="MW030551">
    <property type="protein sequence ID" value="QPI16290.1"/>
    <property type="molecule type" value="Genomic_DNA"/>
</dbReference>